<dbReference type="STRING" id="75743.A0A401PRS6"/>
<evidence type="ECO:0000256" key="3">
    <source>
        <dbReference type="ARBA" id="ARBA00022989"/>
    </source>
</evidence>
<protein>
    <recommendedName>
        <fullName evidence="6">Shisa N-terminal domain-containing protein</fullName>
    </recommendedName>
</protein>
<evidence type="ECO:0000256" key="2">
    <source>
        <dbReference type="ARBA" id="ARBA00022692"/>
    </source>
</evidence>
<evidence type="ECO:0000259" key="6">
    <source>
        <dbReference type="Pfam" id="PF13908"/>
    </source>
</evidence>
<comment type="caution">
    <text evidence="7">The sequence shown here is derived from an EMBL/GenBank/DDBJ whole genome shotgun (WGS) entry which is preliminary data.</text>
</comment>
<feature type="transmembrane region" description="Helical" evidence="5">
    <location>
        <begin position="60"/>
        <end position="93"/>
    </location>
</feature>
<dbReference type="GO" id="GO:0016020">
    <property type="term" value="C:membrane"/>
    <property type="evidence" value="ECO:0007669"/>
    <property type="project" value="UniProtKB-SubCell"/>
</dbReference>
<organism evidence="7 8">
    <name type="scientific">Scyliorhinus torazame</name>
    <name type="common">Cloudy catshark</name>
    <name type="synonym">Catulus torazame</name>
    <dbReference type="NCBI Taxonomy" id="75743"/>
    <lineage>
        <taxon>Eukaryota</taxon>
        <taxon>Metazoa</taxon>
        <taxon>Chordata</taxon>
        <taxon>Craniata</taxon>
        <taxon>Vertebrata</taxon>
        <taxon>Chondrichthyes</taxon>
        <taxon>Elasmobranchii</taxon>
        <taxon>Galeomorphii</taxon>
        <taxon>Galeoidea</taxon>
        <taxon>Carcharhiniformes</taxon>
        <taxon>Scyliorhinidae</taxon>
        <taxon>Scyliorhinus</taxon>
    </lineage>
</organism>
<evidence type="ECO:0000313" key="8">
    <source>
        <dbReference type="Proteomes" id="UP000288216"/>
    </source>
</evidence>
<dbReference type="PANTHER" id="PTHR31395:SF2">
    <property type="entry name" value="PROTEIN SHISA-LIKE-2B"/>
    <property type="match status" value="1"/>
</dbReference>
<name>A0A401PRS6_SCYTO</name>
<dbReference type="Proteomes" id="UP000288216">
    <property type="component" value="Unassembled WGS sequence"/>
</dbReference>
<dbReference type="EMBL" id="BFAA01015139">
    <property type="protein sequence ID" value="GCB75813.1"/>
    <property type="molecule type" value="Genomic_DNA"/>
</dbReference>
<comment type="subcellular location">
    <subcellularLocation>
        <location evidence="1">Membrane</location>
    </subcellularLocation>
</comment>
<gene>
    <name evidence="7" type="ORF">scyTo_0019811</name>
</gene>
<dbReference type="Pfam" id="PF13908">
    <property type="entry name" value="Shisa_N"/>
    <property type="match status" value="1"/>
</dbReference>
<dbReference type="InterPro" id="IPR026910">
    <property type="entry name" value="Shisa"/>
</dbReference>
<keyword evidence="8" id="KW-1185">Reference proteome</keyword>
<dbReference type="PANTHER" id="PTHR31395">
    <property type="entry name" value="SHISA"/>
    <property type="match status" value="1"/>
</dbReference>
<proteinExistence type="predicted"/>
<dbReference type="InterPro" id="IPR053891">
    <property type="entry name" value="Shisa_N"/>
</dbReference>
<reference evidence="7 8" key="1">
    <citation type="journal article" date="2018" name="Nat. Ecol. Evol.">
        <title>Shark genomes provide insights into elasmobranch evolution and the origin of vertebrates.</title>
        <authorList>
            <person name="Hara Y"/>
            <person name="Yamaguchi K"/>
            <person name="Onimaru K"/>
            <person name="Kadota M"/>
            <person name="Koyanagi M"/>
            <person name="Keeley SD"/>
            <person name="Tatsumi K"/>
            <person name="Tanaka K"/>
            <person name="Motone F"/>
            <person name="Kageyama Y"/>
            <person name="Nozu R"/>
            <person name="Adachi N"/>
            <person name="Nishimura O"/>
            <person name="Nakagawa R"/>
            <person name="Tanegashima C"/>
            <person name="Kiyatake I"/>
            <person name="Matsumoto R"/>
            <person name="Murakumo K"/>
            <person name="Nishida K"/>
            <person name="Terakita A"/>
            <person name="Kuratani S"/>
            <person name="Sato K"/>
            <person name="Hyodo S Kuraku.S."/>
        </authorList>
    </citation>
    <scope>NUCLEOTIDE SEQUENCE [LARGE SCALE GENOMIC DNA]</scope>
</reference>
<evidence type="ECO:0000313" key="7">
    <source>
        <dbReference type="EMBL" id="GCB75813.1"/>
    </source>
</evidence>
<keyword evidence="2 5" id="KW-0812">Transmembrane</keyword>
<keyword evidence="3 5" id="KW-1133">Transmembrane helix</keyword>
<sequence>MSGAVRLCGSYSNVRQELVESFRCPRKTDGAEEIYCCGFSDLKYCCSEADNYFPYSHGYMWSLSIGAMVGLGIAALVLLAFVISAFVLCYLFLCTKPQRLDSGLRLQNLTASPVQTRKNKNKRGILETTIHPSPAGAPAIPKRIVQNKPLTAVIETEIAATGIS</sequence>
<accession>A0A401PRS6</accession>
<feature type="domain" description="Shisa N-terminal" evidence="6">
    <location>
        <begin position="8"/>
        <end position="51"/>
    </location>
</feature>
<keyword evidence="4 5" id="KW-0472">Membrane</keyword>
<evidence type="ECO:0000256" key="4">
    <source>
        <dbReference type="ARBA" id="ARBA00023136"/>
    </source>
</evidence>
<evidence type="ECO:0000256" key="1">
    <source>
        <dbReference type="ARBA" id="ARBA00004370"/>
    </source>
</evidence>
<evidence type="ECO:0000256" key="5">
    <source>
        <dbReference type="SAM" id="Phobius"/>
    </source>
</evidence>
<dbReference type="AlphaFoldDB" id="A0A401PRS6"/>
<dbReference type="OrthoDB" id="10062839at2759"/>